<name>A0AAV3RTQ2_LITER</name>
<evidence type="ECO:0000313" key="2">
    <source>
        <dbReference type="Proteomes" id="UP001454036"/>
    </source>
</evidence>
<dbReference type="Proteomes" id="UP001454036">
    <property type="component" value="Unassembled WGS sequence"/>
</dbReference>
<sequence>MVTFSTEGEHLNLHLRIHDHEEVEDTILAAHPPLHRGCFPPWGALDGKNAGGNMNWTPGEPSCAYWRWSWHSFISLNGLFEYIPGYWEWPEDVLSRCSIKLSTAAIYEAMHASPFIYEYSDPLMKAFCGVLESVH</sequence>
<proteinExistence type="predicted"/>
<comment type="caution">
    <text evidence="1">The sequence shown here is derived from an EMBL/GenBank/DDBJ whole genome shotgun (WGS) entry which is preliminary data.</text>
</comment>
<gene>
    <name evidence="1" type="ORF">LIER_32394</name>
</gene>
<reference evidence="1 2" key="1">
    <citation type="submission" date="2024-01" db="EMBL/GenBank/DDBJ databases">
        <title>The complete chloroplast genome sequence of Lithospermum erythrorhizon: insights into the phylogenetic relationship among Boraginaceae species and the maternal lineages of purple gromwells.</title>
        <authorList>
            <person name="Okada T."/>
            <person name="Watanabe K."/>
        </authorList>
    </citation>
    <scope>NUCLEOTIDE SEQUENCE [LARGE SCALE GENOMIC DNA]</scope>
</reference>
<accession>A0AAV3RTQ2</accession>
<protein>
    <submittedName>
        <fullName evidence="1">Uncharacterized protein</fullName>
    </submittedName>
</protein>
<evidence type="ECO:0000313" key="1">
    <source>
        <dbReference type="EMBL" id="GAA0185106.1"/>
    </source>
</evidence>
<dbReference type="EMBL" id="BAABME010012429">
    <property type="protein sequence ID" value="GAA0185106.1"/>
    <property type="molecule type" value="Genomic_DNA"/>
</dbReference>
<keyword evidence="2" id="KW-1185">Reference proteome</keyword>
<organism evidence="1 2">
    <name type="scientific">Lithospermum erythrorhizon</name>
    <name type="common">Purple gromwell</name>
    <name type="synonym">Lithospermum officinale var. erythrorhizon</name>
    <dbReference type="NCBI Taxonomy" id="34254"/>
    <lineage>
        <taxon>Eukaryota</taxon>
        <taxon>Viridiplantae</taxon>
        <taxon>Streptophyta</taxon>
        <taxon>Embryophyta</taxon>
        <taxon>Tracheophyta</taxon>
        <taxon>Spermatophyta</taxon>
        <taxon>Magnoliopsida</taxon>
        <taxon>eudicotyledons</taxon>
        <taxon>Gunneridae</taxon>
        <taxon>Pentapetalae</taxon>
        <taxon>asterids</taxon>
        <taxon>lamiids</taxon>
        <taxon>Boraginales</taxon>
        <taxon>Boraginaceae</taxon>
        <taxon>Boraginoideae</taxon>
        <taxon>Lithospermeae</taxon>
        <taxon>Lithospermum</taxon>
    </lineage>
</organism>
<dbReference type="AlphaFoldDB" id="A0AAV3RTQ2"/>